<protein>
    <submittedName>
        <fullName evidence="2">Uncharacterized protein</fullName>
    </submittedName>
</protein>
<keyword evidence="1" id="KW-0812">Transmembrane</keyword>
<proteinExistence type="predicted"/>
<keyword evidence="1" id="KW-1133">Transmembrane helix</keyword>
<organism evidence="2 3">
    <name type="scientific">Acidimicrobiia bacterium BACL6 MAG-120924-bin43</name>
    <dbReference type="NCBI Taxonomy" id="1655583"/>
    <lineage>
        <taxon>Bacteria</taxon>
        <taxon>Bacillati</taxon>
        <taxon>Actinomycetota</taxon>
        <taxon>Acidimicrobiia</taxon>
        <taxon>acIV cluster</taxon>
    </lineage>
</organism>
<keyword evidence="1" id="KW-0472">Membrane</keyword>
<evidence type="ECO:0000313" key="2">
    <source>
        <dbReference type="EMBL" id="KRO47861.1"/>
    </source>
</evidence>
<comment type="caution">
    <text evidence="2">The sequence shown here is derived from an EMBL/GenBank/DDBJ whole genome shotgun (WGS) entry which is preliminary data.</text>
</comment>
<dbReference type="EMBL" id="LIBJ01000126">
    <property type="protein sequence ID" value="KRO47861.1"/>
    <property type="molecule type" value="Genomic_DNA"/>
</dbReference>
<evidence type="ECO:0000313" key="3">
    <source>
        <dbReference type="Proteomes" id="UP000051017"/>
    </source>
</evidence>
<sequence length="158" mass="17078">MKKIDYKLLVISVGISAGLVLFVLGVRSGLSGRDATNLPEAIEQISPGQGERVLRQSQVIIDFIEGYTATLTIDGIELPTTRLDEVVATGKQIAPGAQINLPPTAIFDAGNYIISYLPQPGAPIAELAQGQHTGSVRFWLIKDGENSSRTYSWTFFTD</sequence>
<name>A0A0R2QCB9_9ACTN</name>
<evidence type="ECO:0000256" key="1">
    <source>
        <dbReference type="SAM" id="Phobius"/>
    </source>
</evidence>
<feature type="transmembrane region" description="Helical" evidence="1">
    <location>
        <begin position="6"/>
        <end position="26"/>
    </location>
</feature>
<dbReference type="Proteomes" id="UP000051017">
    <property type="component" value="Unassembled WGS sequence"/>
</dbReference>
<accession>A0A0R2QCB9</accession>
<dbReference type="AlphaFoldDB" id="A0A0R2QCB9"/>
<gene>
    <name evidence="2" type="ORF">ABR75_07905</name>
</gene>
<reference evidence="2 3" key="1">
    <citation type="submission" date="2015-10" db="EMBL/GenBank/DDBJ databases">
        <title>Metagenome-Assembled Genomes uncover a global brackish microbiome.</title>
        <authorList>
            <person name="Hugerth L.W."/>
            <person name="Larsson J."/>
            <person name="Alneberg J."/>
            <person name="Lindh M.V."/>
            <person name="Legrand C."/>
            <person name="Pinhassi J."/>
            <person name="Andersson A.F."/>
        </authorList>
    </citation>
    <scope>NUCLEOTIDE SEQUENCE [LARGE SCALE GENOMIC DNA]</scope>
    <source>
        <strain evidence="2">BACL6 MAG-120924-bin43</strain>
    </source>
</reference>